<organism evidence="1">
    <name type="scientific">Microcystis aeruginosa (strain PCC 7806)</name>
    <dbReference type="NCBI Taxonomy" id="267872"/>
    <lineage>
        <taxon>Bacteria</taxon>
        <taxon>Bacillati</taxon>
        <taxon>Cyanobacteriota</taxon>
        <taxon>Cyanophyceae</taxon>
        <taxon>Oscillatoriophycideae</taxon>
        <taxon>Chroococcales</taxon>
        <taxon>Microcystaceae</taxon>
        <taxon>Microcystis</taxon>
    </lineage>
</organism>
<sequence length="34" mass="4138">MQHTLDFDEWMGEAWMLEALLQDKEEIEEIELVD</sequence>
<gene>
    <name evidence="1" type="ORF">IPF_4297</name>
</gene>
<accession>A8YAM6</accession>
<evidence type="ECO:0000313" key="1">
    <source>
        <dbReference type="EMBL" id="CAO88866.1"/>
    </source>
</evidence>
<protein>
    <submittedName>
        <fullName evidence="1">Similarity</fullName>
    </submittedName>
</protein>
<name>A8YAM6_MICA7</name>
<proteinExistence type="predicted"/>
<dbReference type="EMBL" id="AM778887">
    <property type="protein sequence ID" value="CAO88866.1"/>
    <property type="molecule type" value="Genomic_DNA"/>
</dbReference>
<dbReference type="AlphaFoldDB" id="A8YAM6"/>
<reference evidence="1" key="1">
    <citation type="submission" date="2007-08" db="EMBL/GenBank/DDBJ databases">
        <authorList>
            <person name="Frangeul L."/>
        </authorList>
    </citation>
    <scope>NUCLEOTIDE SEQUENCE</scope>
    <source>
        <strain evidence="1">PCC 7806</strain>
    </source>
</reference>